<protein>
    <submittedName>
        <fullName evidence="2">Uncharacterized protein</fullName>
    </submittedName>
</protein>
<dbReference type="Proteomes" id="UP001286313">
    <property type="component" value="Unassembled WGS sequence"/>
</dbReference>
<name>A0AAE1L547_PETCI</name>
<reference evidence="2" key="1">
    <citation type="submission" date="2023-10" db="EMBL/GenBank/DDBJ databases">
        <title>Genome assemblies of two species of porcelain crab, Petrolisthes cinctipes and Petrolisthes manimaculis (Anomura: Porcellanidae).</title>
        <authorList>
            <person name="Angst P."/>
        </authorList>
    </citation>
    <scope>NUCLEOTIDE SEQUENCE</scope>
    <source>
        <strain evidence="2">PB745_01</strain>
        <tissue evidence="2">Gill</tissue>
    </source>
</reference>
<accession>A0AAE1L547</accession>
<comment type="caution">
    <text evidence="2">The sequence shown here is derived from an EMBL/GenBank/DDBJ whole genome shotgun (WGS) entry which is preliminary data.</text>
</comment>
<dbReference type="EMBL" id="JAWQEG010000216">
    <property type="protein sequence ID" value="KAK3893290.1"/>
    <property type="molecule type" value="Genomic_DNA"/>
</dbReference>
<sequence length="115" mass="13222">MTTISVGNKKNVYDNFYKNLPQIHTPNSTEKDNVLGSGTWFIPFKMTMTRTTRNVLRSLGPPPDPTDHTHSPALSRSHKKINKLKESQFPRLVNKPGKRTEITKQQIKLIKIKRI</sequence>
<dbReference type="AlphaFoldDB" id="A0AAE1L547"/>
<gene>
    <name evidence="2" type="ORF">Pcinc_002846</name>
</gene>
<keyword evidence="3" id="KW-1185">Reference proteome</keyword>
<evidence type="ECO:0000256" key="1">
    <source>
        <dbReference type="SAM" id="MobiDB-lite"/>
    </source>
</evidence>
<evidence type="ECO:0000313" key="3">
    <source>
        <dbReference type="Proteomes" id="UP001286313"/>
    </source>
</evidence>
<organism evidence="2 3">
    <name type="scientific">Petrolisthes cinctipes</name>
    <name type="common">Flat porcelain crab</name>
    <dbReference type="NCBI Taxonomy" id="88211"/>
    <lineage>
        <taxon>Eukaryota</taxon>
        <taxon>Metazoa</taxon>
        <taxon>Ecdysozoa</taxon>
        <taxon>Arthropoda</taxon>
        <taxon>Crustacea</taxon>
        <taxon>Multicrustacea</taxon>
        <taxon>Malacostraca</taxon>
        <taxon>Eumalacostraca</taxon>
        <taxon>Eucarida</taxon>
        <taxon>Decapoda</taxon>
        <taxon>Pleocyemata</taxon>
        <taxon>Anomura</taxon>
        <taxon>Galatheoidea</taxon>
        <taxon>Porcellanidae</taxon>
        <taxon>Petrolisthes</taxon>
    </lineage>
</organism>
<feature type="region of interest" description="Disordered" evidence="1">
    <location>
        <begin position="55"/>
        <end position="81"/>
    </location>
</feature>
<proteinExistence type="predicted"/>
<evidence type="ECO:0000313" key="2">
    <source>
        <dbReference type="EMBL" id="KAK3893290.1"/>
    </source>
</evidence>